<organism evidence="2 3">
    <name type="scientific">Chytriomyces confervae</name>
    <dbReference type="NCBI Taxonomy" id="246404"/>
    <lineage>
        <taxon>Eukaryota</taxon>
        <taxon>Fungi</taxon>
        <taxon>Fungi incertae sedis</taxon>
        <taxon>Chytridiomycota</taxon>
        <taxon>Chytridiomycota incertae sedis</taxon>
        <taxon>Chytridiomycetes</taxon>
        <taxon>Chytridiales</taxon>
        <taxon>Chytriomycetaceae</taxon>
        <taxon>Chytriomyces</taxon>
    </lineage>
</organism>
<evidence type="ECO:0000313" key="3">
    <source>
        <dbReference type="Proteomes" id="UP000320333"/>
    </source>
</evidence>
<feature type="chain" id="PRO_5021498601" evidence="1">
    <location>
        <begin position="19"/>
        <end position="136"/>
    </location>
</feature>
<dbReference type="EMBL" id="QEAP01000340">
    <property type="protein sequence ID" value="TPX68805.1"/>
    <property type="molecule type" value="Genomic_DNA"/>
</dbReference>
<dbReference type="Proteomes" id="UP000320333">
    <property type="component" value="Unassembled WGS sequence"/>
</dbReference>
<name>A0A507EZF6_9FUNG</name>
<protein>
    <submittedName>
        <fullName evidence="2">Uncharacterized protein</fullName>
    </submittedName>
</protein>
<accession>A0A507EZF6</accession>
<dbReference type="OrthoDB" id="10410893at2759"/>
<feature type="signal peptide" evidence="1">
    <location>
        <begin position="1"/>
        <end position="18"/>
    </location>
</feature>
<dbReference type="AlphaFoldDB" id="A0A507EZF6"/>
<gene>
    <name evidence="2" type="ORF">CcCBS67573_g07056</name>
</gene>
<comment type="caution">
    <text evidence="2">The sequence shown here is derived from an EMBL/GenBank/DDBJ whole genome shotgun (WGS) entry which is preliminary data.</text>
</comment>
<reference evidence="2 3" key="1">
    <citation type="journal article" date="2019" name="Sci. Rep.">
        <title>Comparative genomics of chytrid fungi reveal insights into the obligate biotrophic and pathogenic lifestyle of Synchytrium endobioticum.</title>
        <authorList>
            <person name="van de Vossenberg B.T.L.H."/>
            <person name="Warris S."/>
            <person name="Nguyen H.D.T."/>
            <person name="van Gent-Pelzer M.P.E."/>
            <person name="Joly D.L."/>
            <person name="van de Geest H.C."/>
            <person name="Bonants P.J.M."/>
            <person name="Smith D.S."/>
            <person name="Levesque C.A."/>
            <person name="van der Lee T.A.J."/>
        </authorList>
    </citation>
    <scope>NUCLEOTIDE SEQUENCE [LARGE SCALE GENOMIC DNA]</scope>
    <source>
        <strain evidence="2 3">CBS 675.73</strain>
    </source>
</reference>
<proteinExistence type="predicted"/>
<evidence type="ECO:0000256" key="1">
    <source>
        <dbReference type="SAM" id="SignalP"/>
    </source>
</evidence>
<keyword evidence="3" id="KW-1185">Reference proteome</keyword>
<sequence length="136" mass="14039">MHFSKILAVILVPLVALSSPVRELSEPQVATTTNNFKANNLSPDQAIKAVEEMMNQIGLKLIQNGPELITDLEQMVTGATSLAAGNPLGIASLAKGLAGAGKLILPVIIEAIDKAKEIGKSASKPSATSTTTTAHA</sequence>
<evidence type="ECO:0000313" key="2">
    <source>
        <dbReference type="EMBL" id="TPX68805.1"/>
    </source>
</evidence>
<keyword evidence="1" id="KW-0732">Signal</keyword>